<protein>
    <submittedName>
        <fullName evidence="3">Formimidoyltetrahydrofolate cyclodeaminase</fullName>
    </submittedName>
</protein>
<accession>A0A1M4V0X3</accession>
<dbReference type="Pfam" id="PF04961">
    <property type="entry name" value="FTCD_C"/>
    <property type="match status" value="1"/>
</dbReference>
<sequence length="218" mass="23623">MGGSGELMLDYLNWSVEELFQKAASPAPEPGGGGVSAMTGCLGAGLLSMVARITVGKEKYKEFMQEITGIISSLDKNMEALKSLAQRDMDAFNGFMEALAMPRHTPEEKALREQKKQQAALLSAGVPLEIARTCLSCLKAANELAAIGAKLAISDVGVGAHLLEASLKGALMMVDDNLGYINDMEKVKKLIEEKEQLTLEAEEVYRSTLERVRARMKE</sequence>
<evidence type="ECO:0000256" key="1">
    <source>
        <dbReference type="SAM" id="Coils"/>
    </source>
</evidence>
<gene>
    <name evidence="3" type="ORF">SAMN02745133_00823</name>
</gene>
<feature type="domain" description="Cyclodeaminase/cyclohydrolase" evidence="2">
    <location>
        <begin position="15"/>
        <end position="195"/>
    </location>
</feature>
<evidence type="ECO:0000313" key="4">
    <source>
        <dbReference type="Proteomes" id="UP000184148"/>
    </source>
</evidence>
<reference evidence="4" key="1">
    <citation type="submission" date="2016-11" db="EMBL/GenBank/DDBJ databases">
        <authorList>
            <person name="Varghese N."/>
            <person name="Submissions S."/>
        </authorList>
    </citation>
    <scope>NUCLEOTIDE SEQUENCE [LARGE SCALE GENOMIC DNA]</scope>
    <source>
        <strain evidence="4">DSM 12395</strain>
    </source>
</reference>
<dbReference type="Proteomes" id="UP000184148">
    <property type="component" value="Unassembled WGS sequence"/>
</dbReference>
<dbReference type="InterPro" id="IPR036178">
    <property type="entry name" value="Formintransfe-cycloase-like_sf"/>
</dbReference>
<dbReference type="Gene3D" id="1.20.120.680">
    <property type="entry name" value="Formiminotetrahydrofolate cyclodeaminase monomer, up-and-down helical bundle"/>
    <property type="match status" value="1"/>
</dbReference>
<evidence type="ECO:0000259" key="2">
    <source>
        <dbReference type="Pfam" id="PF04961"/>
    </source>
</evidence>
<keyword evidence="1" id="KW-0175">Coiled coil</keyword>
<name>A0A1M4V0X3_9FIRM</name>
<organism evidence="3 4">
    <name type="scientific">Desulforamulus putei DSM 12395</name>
    <dbReference type="NCBI Taxonomy" id="1121429"/>
    <lineage>
        <taxon>Bacteria</taxon>
        <taxon>Bacillati</taxon>
        <taxon>Bacillota</taxon>
        <taxon>Clostridia</taxon>
        <taxon>Eubacteriales</taxon>
        <taxon>Peptococcaceae</taxon>
        <taxon>Desulforamulus</taxon>
    </lineage>
</organism>
<dbReference type="SUPFAM" id="SSF101262">
    <property type="entry name" value="Methenyltetrahydrofolate cyclohydrolase-like"/>
    <property type="match status" value="1"/>
</dbReference>
<dbReference type="STRING" id="1121429.SAMN02745133_00823"/>
<dbReference type="InterPro" id="IPR007044">
    <property type="entry name" value="Cyclodeamin/CycHdrlase"/>
</dbReference>
<dbReference type="GO" id="GO:0003824">
    <property type="term" value="F:catalytic activity"/>
    <property type="evidence" value="ECO:0007669"/>
    <property type="project" value="InterPro"/>
</dbReference>
<keyword evidence="4" id="KW-1185">Reference proteome</keyword>
<proteinExistence type="predicted"/>
<dbReference type="EMBL" id="FQUY01000003">
    <property type="protein sequence ID" value="SHE62624.1"/>
    <property type="molecule type" value="Genomic_DNA"/>
</dbReference>
<feature type="coiled-coil region" evidence="1">
    <location>
        <begin position="180"/>
        <end position="207"/>
    </location>
</feature>
<dbReference type="AlphaFoldDB" id="A0A1M4V0X3"/>
<evidence type="ECO:0000313" key="3">
    <source>
        <dbReference type="EMBL" id="SHE62624.1"/>
    </source>
</evidence>